<dbReference type="SUPFAM" id="SSF48403">
    <property type="entry name" value="Ankyrin repeat"/>
    <property type="match status" value="1"/>
</dbReference>
<dbReference type="Gene3D" id="1.25.40.20">
    <property type="entry name" value="Ankyrin repeat-containing domain"/>
    <property type="match status" value="1"/>
</dbReference>
<protein>
    <submittedName>
        <fullName evidence="2">Ankyrin repeat-containing domain, PGG domain protein</fullName>
    </submittedName>
</protein>
<gene>
    <name evidence="2" type="ORF">Tci_033758</name>
</gene>
<proteinExistence type="predicted"/>
<feature type="region of interest" description="Disordered" evidence="1">
    <location>
        <begin position="1"/>
        <end position="37"/>
    </location>
</feature>
<dbReference type="Pfam" id="PF12796">
    <property type="entry name" value="Ank_2"/>
    <property type="match status" value="1"/>
</dbReference>
<name>A0A6L2LKX2_TANCI</name>
<dbReference type="PANTHER" id="PTHR24121">
    <property type="entry name" value="NO MECHANORECEPTOR POTENTIAL C, ISOFORM D-RELATED"/>
    <property type="match status" value="1"/>
</dbReference>
<dbReference type="AlphaFoldDB" id="A0A6L2LKX2"/>
<dbReference type="InterPro" id="IPR036770">
    <property type="entry name" value="Ankyrin_rpt-contain_sf"/>
</dbReference>
<dbReference type="PANTHER" id="PTHR24121:SF21">
    <property type="entry name" value="ANKYRIN REPEAT FAMILY PROTEIN"/>
    <property type="match status" value="1"/>
</dbReference>
<accession>A0A6L2LKX2</accession>
<dbReference type="InterPro" id="IPR002110">
    <property type="entry name" value="Ankyrin_rpt"/>
</dbReference>
<evidence type="ECO:0000313" key="2">
    <source>
        <dbReference type="EMBL" id="GEU61780.1"/>
    </source>
</evidence>
<feature type="compositionally biased region" description="Pro residues" evidence="1">
    <location>
        <begin position="25"/>
        <end position="36"/>
    </location>
</feature>
<dbReference type="EMBL" id="BKCJ010004561">
    <property type="protein sequence ID" value="GEU61780.1"/>
    <property type="molecule type" value="Genomic_DNA"/>
</dbReference>
<organism evidence="2">
    <name type="scientific">Tanacetum cinerariifolium</name>
    <name type="common">Dalmatian daisy</name>
    <name type="synonym">Chrysanthemum cinerariifolium</name>
    <dbReference type="NCBI Taxonomy" id="118510"/>
    <lineage>
        <taxon>Eukaryota</taxon>
        <taxon>Viridiplantae</taxon>
        <taxon>Streptophyta</taxon>
        <taxon>Embryophyta</taxon>
        <taxon>Tracheophyta</taxon>
        <taxon>Spermatophyta</taxon>
        <taxon>Magnoliopsida</taxon>
        <taxon>eudicotyledons</taxon>
        <taxon>Gunneridae</taxon>
        <taxon>Pentapetalae</taxon>
        <taxon>asterids</taxon>
        <taxon>campanulids</taxon>
        <taxon>Asterales</taxon>
        <taxon>Asteraceae</taxon>
        <taxon>Asteroideae</taxon>
        <taxon>Anthemideae</taxon>
        <taxon>Anthemidinae</taxon>
        <taxon>Tanacetum</taxon>
    </lineage>
</organism>
<evidence type="ECO:0000256" key="1">
    <source>
        <dbReference type="SAM" id="MobiDB-lite"/>
    </source>
</evidence>
<dbReference type="SMART" id="SM00248">
    <property type="entry name" value="ANK"/>
    <property type="match status" value="3"/>
</dbReference>
<comment type="caution">
    <text evidence="2">The sequence shown here is derived from an EMBL/GenBank/DDBJ whole genome shotgun (WGS) entry which is preliminary data.</text>
</comment>
<feature type="compositionally biased region" description="Polar residues" evidence="1">
    <location>
        <begin position="1"/>
        <end position="18"/>
    </location>
</feature>
<reference evidence="2" key="1">
    <citation type="journal article" date="2019" name="Sci. Rep.">
        <title>Draft genome of Tanacetum cinerariifolium, the natural source of mosquito coil.</title>
        <authorList>
            <person name="Yamashiro T."/>
            <person name="Shiraishi A."/>
            <person name="Satake H."/>
            <person name="Nakayama K."/>
        </authorList>
    </citation>
    <scope>NUCLEOTIDE SEQUENCE</scope>
</reference>
<sequence length="231" mass="26005">MMQTSLQNPSTQQHQQPIVVQAADPVPPPPPLPPKFPRQDLINGQNREYLKTGIRLYEASIQCDWEAAKNILLKKPELVRFSITENAETALHIAASAKGPKYVEQFVKNLVGMMTRADLEIVNKNHNTALYLAAAAGNLETVKIMVKLNRKLLIIPGAKGTMMPLYAAALFGNNEVVKYLYQESKNLSEDGWTDTNRRLLLQKCVESDMFGKHFSICIFHLQMLVEKVSCR</sequence>